<proteinExistence type="predicted"/>
<evidence type="ECO:0000256" key="2">
    <source>
        <dbReference type="ARBA" id="ARBA00022729"/>
    </source>
</evidence>
<keyword evidence="3" id="KW-0677">Repeat</keyword>
<feature type="domain" description="Chitin-binding type-2" evidence="7">
    <location>
        <begin position="417"/>
        <end position="479"/>
    </location>
</feature>
<dbReference type="GO" id="GO:0005576">
    <property type="term" value="C:extracellular region"/>
    <property type="evidence" value="ECO:0007669"/>
    <property type="project" value="InterPro"/>
</dbReference>
<dbReference type="AlphaFoldDB" id="A0A177AD48"/>
<dbReference type="InterPro" id="IPR051940">
    <property type="entry name" value="Chitin_bind-dev_reg"/>
</dbReference>
<keyword evidence="4" id="KW-1015">Disulfide bond</keyword>
<evidence type="ECO:0000256" key="3">
    <source>
        <dbReference type="ARBA" id="ARBA00022737"/>
    </source>
</evidence>
<dbReference type="Proteomes" id="UP000077154">
    <property type="component" value="Unassembled WGS sequence"/>
</dbReference>
<name>A0A177AD48_9PEZI</name>
<dbReference type="PANTHER" id="PTHR23301:SF0">
    <property type="entry name" value="CHITIN-BINDING TYPE-2 DOMAIN-CONTAINING PROTEIN-RELATED"/>
    <property type="match status" value="1"/>
</dbReference>
<feature type="chain" id="PRO_5008056460" description="Chitin-binding type-2 domain-containing protein" evidence="6">
    <location>
        <begin position="19"/>
        <end position="479"/>
    </location>
</feature>
<dbReference type="SUPFAM" id="SSF57625">
    <property type="entry name" value="Invertebrate chitin-binding proteins"/>
    <property type="match status" value="4"/>
</dbReference>
<gene>
    <name evidence="8" type="ORF">VC83_04226</name>
</gene>
<keyword evidence="1" id="KW-0147">Chitin-binding</keyword>
<dbReference type="PROSITE" id="PS50940">
    <property type="entry name" value="CHIT_BIND_II"/>
    <property type="match status" value="4"/>
</dbReference>
<dbReference type="Gene3D" id="2.170.140.10">
    <property type="entry name" value="Chitin binding domain"/>
    <property type="match status" value="4"/>
</dbReference>
<accession>A0A177AD48</accession>
<keyword evidence="2 6" id="KW-0732">Signal</keyword>
<evidence type="ECO:0000256" key="4">
    <source>
        <dbReference type="ARBA" id="ARBA00023157"/>
    </source>
</evidence>
<feature type="domain" description="Chitin-binding type-2" evidence="7">
    <location>
        <begin position="30"/>
        <end position="92"/>
    </location>
</feature>
<evidence type="ECO:0000313" key="8">
    <source>
        <dbReference type="EMBL" id="OAF59201.1"/>
    </source>
</evidence>
<dbReference type="OrthoDB" id="6020543at2759"/>
<reference evidence="8" key="1">
    <citation type="submission" date="2016-03" db="EMBL/GenBank/DDBJ databases">
        <title>Updated assembly of Pseudogymnoascus destructans, the fungus causing white-nose syndrome of bats.</title>
        <authorList>
            <person name="Palmer J.M."/>
            <person name="Drees K.P."/>
            <person name="Foster J.T."/>
            <person name="Lindner D.L."/>
        </authorList>
    </citation>
    <scope>NUCLEOTIDE SEQUENCE [LARGE SCALE GENOMIC DNA]</scope>
    <source>
        <strain evidence="8">20631-21</strain>
    </source>
</reference>
<dbReference type="Pfam" id="PF01607">
    <property type="entry name" value="CBM_14"/>
    <property type="match status" value="3"/>
</dbReference>
<feature type="domain" description="Chitin-binding type-2" evidence="7">
    <location>
        <begin position="237"/>
        <end position="303"/>
    </location>
</feature>
<keyword evidence="5" id="KW-0325">Glycoprotein</keyword>
<dbReference type="InterPro" id="IPR036508">
    <property type="entry name" value="Chitin-bd_dom_sf"/>
</dbReference>
<dbReference type="VEuPathDB" id="FungiDB:GMDG_02198"/>
<evidence type="ECO:0000256" key="1">
    <source>
        <dbReference type="ARBA" id="ARBA00022669"/>
    </source>
</evidence>
<organism evidence="8">
    <name type="scientific">Pseudogymnoascus destructans</name>
    <dbReference type="NCBI Taxonomy" id="655981"/>
    <lineage>
        <taxon>Eukaryota</taxon>
        <taxon>Fungi</taxon>
        <taxon>Dikarya</taxon>
        <taxon>Ascomycota</taxon>
        <taxon>Pezizomycotina</taxon>
        <taxon>Leotiomycetes</taxon>
        <taxon>Thelebolales</taxon>
        <taxon>Thelebolaceae</taxon>
        <taxon>Pseudogymnoascus</taxon>
    </lineage>
</organism>
<evidence type="ECO:0000256" key="5">
    <source>
        <dbReference type="ARBA" id="ARBA00023180"/>
    </source>
</evidence>
<evidence type="ECO:0000259" key="7">
    <source>
        <dbReference type="PROSITE" id="PS50940"/>
    </source>
</evidence>
<dbReference type="EMBL" id="KV441394">
    <property type="protein sequence ID" value="OAF59201.1"/>
    <property type="molecule type" value="Genomic_DNA"/>
</dbReference>
<dbReference type="PANTHER" id="PTHR23301">
    <property type="entry name" value="CHITIN BINDING PERITROPHIN-A"/>
    <property type="match status" value="1"/>
</dbReference>
<dbReference type="GeneID" id="36287299"/>
<dbReference type="RefSeq" id="XP_024324485.1">
    <property type="nucleotide sequence ID" value="XM_024467861.1"/>
</dbReference>
<sequence length="479" mass="52242">MLLLSLLVVPALFHLSVAVDSQCPLDDIKRTQCMGPKDCLYPHPTRCDHFIRCEVNNDGKTGLPHINDCPSPLEWNNNIKECDFPENSTCRKGDGVDTTTDDDVNRATHILPRGNSAENKIRDEPFVCPRKDFISNKCKEQNGCMYPDPKNCRNYIHCDWHADGKTTTVTQKSCPKSANGPLEWNDKEKRCVGPKNSTCRAKSGVNTMIDGVLNEASGILPREDAAPFKCPISDIVVTQCRGAKDCLYPNPGSCNSYIQCSVGSNLLSGAPTGAPTVKNCLPGHEWNDKEKKCDVPEKSTCPMYANGEKKIQDDRPSNGAGCTGPNCPTIMPINDIINGLGDSLKKAGLKSHGGEKKPREADSKDKFSCTGAGCPGTVIGDVANGLEDVLRQAKDNSGKKSVHTRAAFTCPTQDIIKTKCKGPRDCRYPDPESCSHFYLCFVNTDGKTGTPHNYACGQGLMWNDNLKSCDWPTSSTCKL</sequence>
<dbReference type="GO" id="GO:0008061">
    <property type="term" value="F:chitin binding"/>
    <property type="evidence" value="ECO:0007669"/>
    <property type="project" value="UniProtKB-KW"/>
</dbReference>
<protein>
    <recommendedName>
        <fullName evidence="7">Chitin-binding type-2 domain-containing protein</fullName>
    </recommendedName>
</protein>
<dbReference type="SMART" id="SM00494">
    <property type="entry name" value="ChtBD2"/>
    <property type="match status" value="4"/>
</dbReference>
<evidence type="ECO:0000256" key="6">
    <source>
        <dbReference type="SAM" id="SignalP"/>
    </source>
</evidence>
<feature type="domain" description="Chitin-binding type-2" evidence="7">
    <location>
        <begin position="135"/>
        <end position="201"/>
    </location>
</feature>
<dbReference type="InterPro" id="IPR002557">
    <property type="entry name" value="Chitin-bd_dom"/>
</dbReference>
<feature type="signal peptide" evidence="6">
    <location>
        <begin position="1"/>
        <end position="18"/>
    </location>
</feature>